<evidence type="ECO:0000313" key="2">
    <source>
        <dbReference type="Proteomes" id="UP000011770"/>
    </source>
</evidence>
<sequence length="230" mass="27517">MFRKKRLYNEKYKNFILEEKEEPFLKRTEWNTLGVLESENYSLGDLHDFTVYIGGRWYSREQSYGFSLNKAKILPPREKPSSIPKEAEFNFDFRKWELGETKEGKKEGVWKLWWPAGQEAGMIEYKKGVYDGKLHVIWENGKTKERCAYVSGKREGEQLIYHESGNLNEKVKYVHGLEEGEWLKYFDTGDLQYRVTFVKGVGTMQERYESGKLKERKYYKNKKVVRHEKF</sequence>
<protein>
    <submittedName>
        <fullName evidence="1">MORN repeat protein</fullName>
    </submittedName>
</protein>
<evidence type="ECO:0000313" key="1">
    <source>
        <dbReference type="EMBL" id="EMF80290.1"/>
    </source>
</evidence>
<dbReference type="EMBL" id="AHOR02000060">
    <property type="protein sequence ID" value="EMF80290.1"/>
    <property type="molecule type" value="Genomic_DNA"/>
</dbReference>
<dbReference type="Proteomes" id="UP000011770">
    <property type="component" value="Unassembled WGS sequence"/>
</dbReference>
<dbReference type="InterPro" id="IPR011652">
    <property type="entry name" value="MORN_2"/>
</dbReference>
<comment type="caution">
    <text evidence="1">The sequence shown here is derived from an EMBL/GenBank/DDBJ whole genome shotgun (WGS) entry which is preliminary data.</text>
</comment>
<reference evidence="1 2" key="1">
    <citation type="submission" date="2013-01" db="EMBL/GenBank/DDBJ databases">
        <authorList>
            <person name="Harkins D.M."/>
            <person name="Durkin A.S."/>
            <person name="Brinkac L.M."/>
            <person name="Haft D.H."/>
            <person name="Selengut J.D."/>
            <person name="Sanka R."/>
            <person name="DePew J."/>
            <person name="Purushe J."/>
            <person name="Tulsiani S.M."/>
            <person name="Graham G.C."/>
            <person name="Burns M.-A."/>
            <person name="Dohnt M.F."/>
            <person name="Smythe L.D."/>
            <person name="McKay D.B."/>
            <person name="Craig S.B."/>
            <person name="Vinetz J.M."/>
            <person name="Sutton G.G."/>
            <person name="Nierman W.C."/>
            <person name="Fouts D.E."/>
        </authorList>
    </citation>
    <scope>NUCLEOTIDE SEQUENCE [LARGE SCALE GENOMIC DNA]</scope>
    <source>
        <strain evidence="1 2">LT2116</strain>
    </source>
</reference>
<gene>
    <name evidence="1" type="ORF">LEP1GSC188_3866</name>
</gene>
<dbReference type="AlphaFoldDB" id="M3GUS6"/>
<dbReference type="Gene3D" id="3.90.930.1">
    <property type="match status" value="1"/>
</dbReference>
<dbReference type="SUPFAM" id="SSF82185">
    <property type="entry name" value="Histone H3 K4-specific methyltransferase SET7/9 N-terminal domain"/>
    <property type="match status" value="1"/>
</dbReference>
<accession>M3GUS6</accession>
<dbReference type="Pfam" id="PF07661">
    <property type="entry name" value="MORN_2"/>
    <property type="match status" value="3"/>
</dbReference>
<proteinExistence type="predicted"/>
<organism evidence="1 2">
    <name type="scientific">Leptospira weilii serovar Topaz str. LT2116</name>
    <dbReference type="NCBI Taxonomy" id="1088540"/>
    <lineage>
        <taxon>Bacteria</taxon>
        <taxon>Pseudomonadati</taxon>
        <taxon>Spirochaetota</taxon>
        <taxon>Spirochaetia</taxon>
        <taxon>Leptospirales</taxon>
        <taxon>Leptospiraceae</taxon>
        <taxon>Leptospira</taxon>
    </lineage>
</organism>
<name>M3GUS6_9LEPT</name>